<feature type="transmembrane region" description="Helical" evidence="13">
    <location>
        <begin position="63"/>
        <end position="81"/>
    </location>
</feature>
<comment type="function">
    <text evidence="1">Membrane-anchoring subunit of succinate dehydrogenase (SDH).</text>
</comment>
<evidence type="ECO:0000313" key="15">
    <source>
        <dbReference type="Proteomes" id="UP000509549"/>
    </source>
</evidence>
<organism evidence="14 15">
    <name type="scientific">Candidatus Azoamicus ciliaticola</name>
    <dbReference type="NCBI Taxonomy" id="2652803"/>
    <lineage>
        <taxon>Bacteria</taxon>
        <taxon>Pseudomonadati</taxon>
        <taxon>Pseudomonadota</taxon>
        <taxon>Gammaproteobacteria</taxon>
        <taxon>Candidatus Azoamicaceae</taxon>
        <taxon>Candidatus Azoamicus</taxon>
    </lineage>
</organism>
<evidence type="ECO:0000256" key="9">
    <source>
        <dbReference type="ARBA" id="ARBA00023004"/>
    </source>
</evidence>
<dbReference type="Pfam" id="PF01127">
    <property type="entry name" value="Sdh_cyt"/>
    <property type="match status" value="1"/>
</dbReference>
<accession>A0A6J5JYJ2</accession>
<comment type="subcellular location">
    <subcellularLocation>
        <location evidence="2">Membrane</location>
    </subcellularLocation>
</comment>
<sequence length="121" mass="14036">MKSKHIFLNLFFIKFPITAMTSIVHRVTGLFLFLCIPIFLYFLKISLASESSFLLAKNLFDSFYIKFFLFIFLSSFIYHFIMGVKHIIMDLGYFEGKTSSSNFSLFALILSVLLIFLSVLV</sequence>
<keyword evidence="7 12" id="KW-0479">Metal-binding</keyword>
<evidence type="ECO:0000256" key="5">
    <source>
        <dbReference type="ARBA" id="ARBA00022617"/>
    </source>
</evidence>
<dbReference type="Gene3D" id="1.20.1300.10">
    <property type="entry name" value="Fumarate reductase/succinate dehydrogenase, transmembrane subunit"/>
    <property type="match status" value="1"/>
</dbReference>
<comment type="subunit">
    <text evidence="11">Part of an enzyme complex containing four subunits: a flavoprotein, an iron-sulfur protein, plus two membrane-anchoring proteins, SdhC and SdhD. The complex can form homotrimers.</text>
</comment>
<evidence type="ECO:0000256" key="10">
    <source>
        <dbReference type="ARBA" id="ARBA00023136"/>
    </source>
</evidence>
<evidence type="ECO:0000256" key="7">
    <source>
        <dbReference type="ARBA" id="ARBA00022723"/>
    </source>
</evidence>
<evidence type="ECO:0000256" key="4">
    <source>
        <dbReference type="ARBA" id="ARBA00020076"/>
    </source>
</evidence>
<dbReference type="Proteomes" id="UP000509549">
    <property type="component" value="Chromosome"/>
</dbReference>
<evidence type="ECO:0000256" key="11">
    <source>
        <dbReference type="ARBA" id="ARBA00025912"/>
    </source>
</evidence>
<dbReference type="InterPro" id="IPR000701">
    <property type="entry name" value="SuccDH_FuR_B_TM-su"/>
</dbReference>
<dbReference type="AlphaFoldDB" id="A0A6J5JYJ2"/>
<gene>
    <name evidence="14" type="primary">sdhC</name>
    <name evidence="14" type="ORF">ESZ_00219</name>
</gene>
<feature type="binding site" description="axial binding residue" evidence="12">
    <location>
        <position position="79"/>
    </location>
    <ligand>
        <name>heme</name>
        <dbReference type="ChEBI" id="CHEBI:30413"/>
        <note>ligand shared with second transmembrane subunit</note>
    </ligand>
    <ligandPart>
        <name>Fe</name>
        <dbReference type="ChEBI" id="CHEBI:18248"/>
    </ligandPart>
</feature>
<keyword evidence="6 13" id="KW-0812">Transmembrane</keyword>
<dbReference type="CDD" id="cd03499">
    <property type="entry name" value="SQR_TypeC_SdhC"/>
    <property type="match status" value="1"/>
</dbReference>
<keyword evidence="15" id="KW-1185">Reference proteome</keyword>
<dbReference type="NCBIfam" id="TIGR02970">
    <property type="entry name" value="succ_dehyd_cytB"/>
    <property type="match status" value="1"/>
</dbReference>
<evidence type="ECO:0000256" key="6">
    <source>
        <dbReference type="ARBA" id="ARBA00022692"/>
    </source>
</evidence>
<evidence type="ECO:0000256" key="12">
    <source>
        <dbReference type="PIRSR" id="PIRSR000178-1"/>
    </source>
</evidence>
<evidence type="ECO:0000256" key="2">
    <source>
        <dbReference type="ARBA" id="ARBA00004370"/>
    </source>
</evidence>
<dbReference type="EMBL" id="LR794158">
    <property type="protein sequence ID" value="CAB3976413.1"/>
    <property type="molecule type" value="Genomic_DNA"/>
</dbReference>
<dbReference type="PANTHER" id="PTHR10978:SF5">
    <property type="entry name" value="SUCCINATE DEHYDROGENASE CYTOCHROME B560 SUBUNIT, MITOCHONDRIAL"/>
    <property type="match status" value="1"/>
</dbReference>
<evidence type="ECO:0000256" key="8">
    <source>
        <dbReference type="ARBA" id="ARBA00022989"/>
    </source>
</evidence>
<name>A0A6J5JYJ2_9GAMM</name>
<feature type="transmembrane region" description="Helical" evidence="13">
    <location>
        <begin position="102"/>
        <end position="120"/>
    </location>
</feature>
<keyword evidence="5 12" id="KW-0349">Heme</keyword>
<dbReference type="PANTHER" id="PTHR10978">
    <property type="entry name" value="SUCCINATE DEHYDROGENASE CYTOCHROME B560 SUBUNIT"/>
    <property type="match status" value="1"/>
</dbReference>
<dbReference type="KEGG" id="acil:ESZ_00219"/>
<evidence type="ECO:0000256" key="1">
    <source>
        <dbReference type="ARBA" id="ARBA00004050"/>
    </source>
</evidence>
<dbReference type="GO" id="GO:0005886">
    <property type="term" value="C:plasma membrane"/>
    <property type="evidence" value="ECO:0007669"/>
    <property type="project" value="TreeGrafter"/>
</dbReference>
<comment type="cofactor">
    <cofactor evidence="12">
        <name>heme</name>
        <dbReference type="ChEBI" id="CHEBI:30413"/>
    </cofactor>
    <text evidence="12">The heme is bound between the two transmembrane subunits.</text>
</comment>
<evidence type="ECO:0000256" key="3">
    <source>
        <dbReference type="ARBA" id="ARBA00007244"/>
    </source>
</evidence>
<dbReference type="PIRSF" id="PIRSF000178">
    <property type="entry name" value="SDH_cyt_b560"/>
    <property type="match status" value="1"/>
</dbReference>
<reference evidence="14 15" key="1">
    <citation type="submission" date="2020-04" db="EMBL/GenBank/DDBJ databases">
        <authorList>
            <person name="Graf S J."/>
        </authorList>
    </citation>
    <scope>NUCLEOTIDE SEQUENCE [LARGE SCALE GENOMIC DNA]</scope>
    <source>
        <strain evidence="14">1</strain>
    </source>
</reference>
<dbReference type="SUPFAM" id="SSF81343">
    <property type="entry name" value="Fumarate reductase respiratory complex transmembrane subunits"/>
    <property type="match status" value="1"/>
</dbReference>
<dbReference type="RefSeq" id="WP_176604941.1">
    <property type="nucleotide sequence ID" value="NZ_LR794158.1"/>
</dbReference>
<keyword evidence="8 13" id="KW-1133">Transmembrane helix</keyword>
<proteinExistence type="inferred from homology"/>
<dbReference type="GO" id="GO:0006099">
    <property type="term" value="P:tricarboxylic acid cycle"/>
    <property type="evidence" value="ECO:0007669"/>
    <property type="project" value="InterPro"/>
</dbReference>
<feature type="transmembrane region" description="Helical" evidence="13">
    <location>
        <begin position="23"/>
        <end position="43"/>
    </location>
</feature>
<keyword evidence="10 13" id="KW-0472">Membrane</keyword>
<dbReference type="InterPro" id="IPR034804">
    <property type="entry name" value="SQR/QFR_C/D"/>
</dbReference>
<protein>
    <recommendedName>
        <fullName evidence="4">Succinate dehydrogenase cytochrome b556 subunit</fullName>
    </recommendedName>
</protein>
<evidence type="ECO:0000313" key="14">
    <source>
        <dbReference type="EMBL" id="CAB3976413.1"/>
    </source>
</evidence>
<comment type="similarity">
    <text evidence="3">Belongs to the cytochrome b560 family.</text>
</comment>
<dbReference type="InterPro" id="IPR014314">
    <property type="entry name" value="Succ_DH_cytb556"/>
</dbReference>
<dbReference type="GO" id="GO:0046872">
    <property type="term" value="F:metal ion binding"/>
    <property type="evidence" value="ECO:0007669"/>
    <property type="project" value="UniProtKB-KW"/>
</dbReference>
<keyword evidence="9 12" id="KW-0408">Iron</keyword>
<evidence type="ECO:0000256" key="13">
    <source>
        <dbReference type="SAM" id="Phobius"/>
    </source>
</evidence>
<dbReference type="GO" id="GO:0009055">
    <property type="term" value="F:electron transfer activity"/>
    <property type="evidence" value="ECO:0007669"/>
    <property type="project" value="InterPro"/>
</dbReference>